<evidence type="ECO:0000313" key="3">
    <source>
        <dbReference type="Proteomes" id="UP000002410"/>
    </source>
</evidence>
<proteinExistence type="predicted"/>
<gene>
    <name evidence="2" type="ordered locus">CLI_3288</name>
</gene>
<dbReference type="AlphaFoldDB" id="A7GI90"/>
<evidence type="ECO:0000256" key="1">
    <source>
        <dbReference type="SAM" id="Phobius"/>
    </source>
</evidence>
<evidence type="ECO:0000313" key="2">
    <source>
        <dbReference type="EMBL" id="ABS40397.1"/>
    </source>
</evidence>
<sequence>MKRQCSNCRFWIPTIDNGFCEKEISKRCEFDDTCNKYKPKLLLDKMGIDSVEFAGISLTIVVIVLILYGAGLI</sequence>
<feature type="transmembrane region" description="Helical" evidence="1">
    <location>
        <begin position="50"/>
        <end position="70"/>
    </location>
</feature>
<reference evidence="3" key="1">
    <citation type="submission" date="2007-06" db="EMBL/GenBank/DDBJ databases">
        <authorList>
            <person name="Brinkac L.M."/>
            <person name="Daugherty S."/>
            <person name="Dodson R.J."/>
            <person name="Madupu R."/>
            <person name="Brown J.L."/>
            <person name="Bruce D."/>
            <person name="Detter C."/>
            <person name="Munk C."/>
            <person name="Smith L.A."/>
            <person name="Smith T.J."/>
            <person name="White O."/>
            <person name="Brettin T.S."/>
        </authorList>
    </citation>
    <scope>NUCLEOTIDE SEQUENCE [LARGE SCALE GENOMIC DNA]</scope>
    <source>
        <strain evidence="3">Langeland / NCTC 10281 / Type F</strain>
    </source>
</reference>
<dbReference type="EMBL" id="CP000728">
    <property type="protein sequence ID" value="ABS40397.1"/>
    <property type="molecule type" value="Genomic_DNA"/>
</dbReference>
<keyword evidence="1" id="KW-1133">Transmembrane helix</keyword>
<name>A7GI90_CLOBL</name>
<keyword evidence="1" id="KW-0472">Membrane</keyword>
<accession>A7GI90</accession>
<organism evidence="2 3">
    <name type="scientific">Clostridium botulinum (strain Langeland / NCTC 10281 / Type F)</name>
    <dbReference type="NCBI Taxonomy" id="441772"/>
    <lineage>
        <taxon>Bacteria</taxon>
        <taxon>Bacillati</taxon>
        <taxon>Bacillota</taxon>
        <taxon>Clostridia</taxon>
        <taxon>Eubacteriales</taxon>
        <taxon>Clostridiaceae</taxon>
        <taxon>Clostridium</taxon>
    </lineage>
</organism>
<protein>
    <submittedName>
        <fullName evidence="2">Uncharacterized protein</fullName>
    </submittedName>
</protein>
<dbReference type="Proteomes" id="UP000002410">
    <property type="component" value="Chromosome"/>
</dbReference>
<dbReference type="RefSeq" id="WP_012100917.1">
    <property type="nucleotide sequence ID" value="NC_009699.1"/>
</dbReference>
<dbReference type="HOGENOM" id="CLU_2697993_0_0_9"/>
<keyword evidence="1" id="KW-0812">Transmembrane</keyword>
<dbReference type="KEGG" id="cbf:CLI_3288"/>